<organism evidence="3">
    <name type="scientific">Davidia involucrata</name>
    <name type="common">Dove tree</name>
    <dbReference type="NCBI Taxonomy" id="16924"/>
    <lineage>
        <taxon>Eukaryota</taxon>
        <taxon>Viridiplantae</taxon>
        <taxon>Streptophyta</taxon>
        <taxon>Embryophyta</taxon>
        <taxon>Tracheophyta</taxon>
        <taxon>Spermatophyta</taxon>
        <taxon>Magnoliopsida</taxon>
        <taxon>eudicotyledons</taxon>
        <taxon>Gunneridae</taxon>
        <taxon>Pentapetalae</taxon>
        <taxon>asterids</taxon>
        <taxon>Cornales</taxon>
        <taxon>Nyssaceae</taxon>
        <taxon>Davidia</taxon>
    </lineage>
</organism>
<feature type="region of interest" description="Disordered" evidence="1">
    <location>
        <begin position="153"/>
        <end position="184"/>
    </location>
</feature>
<feature type="compositionally biased region" description="Low complexity" evidence="1">
    <location>
        <begin position="22"/>
        <end position="33"/>
    </location>
</feature>
<feature type="domain" description="GCK" evidence="2">
    <location>
        <begin position="80"/>
        <end position="154"/>
    </location>
</feature>
<evidence type="ECO:0000259" key="2">
    <source>
        <dbReference type="SMART" id="SM01227"/>
    </source>
</evidence>
<feature type="compositionally biased region" description="Acidic residues" evidence="1">
    <location>
        <begin position="63"/>
        <end position="79"/>
    </location>
</feature>
<evidence type="ECO:0000256" key="1">
    <source>
        <dbReference type="SAM" id="MobiDB-lite"/>
    </source>
</evidence>
<dbReference type="EMBL" id="GHES01004396">
    <property type="protein sequence ID" value="MPA34955.1"/>
    <property type="molecule type" value="Transcribed_RNA"/>
</dbReference>
<evidence type="ECO:0000313" key="3">
    <source>
        <dbReference type="EMBL" id="MPA34955.1"/>
    </source>
</evidence>
<proteinExistence type="predicted"/>
<accession>A0A5B6YTG0</accession>
<dbReference type="Gene3D" id="1.10.287.2900">
    <property type="match status" value="1"/>
</dbReference>
<gene>
    <name evidence="3" type="ORF">Din_004396</name>
</gene>
<feature type="compositionally biased region" description="Polar residues" evidence="1">
    <location>
        <begin position="164"/>
        <end position="173"/>
    </location>
</feature>
<feature type="compositionally biased region" description="Polar residues" evidence="1">
    <location>
        <begin position="1"/>
        <end position="16"/>
    </location>
</feature>
<dbReference type="AlphaFoldDB" id="A0A5B6YTG0"/>
<dbReference type="PANTHER" id="PTHR34357">
    <property type="entry name" value="F7A19.14 PROTEIN-RELATED"/>
    <property type="match status" value="1"/>
</dbReference>
<feature type="region of interest" description="Disordered" evidence="1">
    <location>
        <begin position="1"/>
        <end position="79"/>
    </location>
</feature>
<reference evidence="3" key="1">
    <citation type="submission" date="2019-08" db="EMBL/GenBank/DDBJ databases">
        <title>Reference gene set and small RNA set construction with multiple tissues from Davidia involucrata Baill.</title>
        <authorList>
            <person name="Yang H."/>
            <person name="Zhou C."/>
            <person name="Li G."/>
            <person name="Wang J."/>
            <person name="Gao P."/>
            <person name="Wang M."/>
            <person name="Wang R."/>
            <person name="Zhao Y."/>
        </authorList>
    </citation>
    <scope>NUCLEOTIDE SEQUENCE</scope>
    <source>
        <tissue evidence="3">Mixed with DoveR01_LX</tissue>
    </source>
</reference>
<feature type="compositionally biased region" description="Basic and acidic residues" evidence="1">
    <location>
        <begin position="153"/>
        <end position="163"/>
    </location>
</feature>
<dbReference type="Pfam" id="PF07802">
    <property type="entry name" value="GCK"/>
    <property type="match status" value="1"/>
</dbReference>
<dbReference type="InterPro" id="IPR012891">
    <property type="entry name" value="GCK_dom"/>
</dbReference>
<protein>
    <recommendedName>
        <fullName evidence="2">GCK domain-containing protein</fullName>
    </recommendedName>
</protein>
<name>A0A5B6YTG0_DAVIN</name>
<sequence>MGDLLSTPSTNPSETQKGIDMSSSSETSQTLQSKPEEAQIPVQASDPPSMEENKTLQGQEQINIEEGDEEGEEEEEEEEGECGFCLYMKGGGCRDSFIAWEKCIEETEKNKDDIVEKCFEVTGMLKKCMEAHSDYYGPILQAEKAAEEVALRELEKDKEKEKQSAPSEQNSAEKGSEERVSKGS</sequence>
<feature type="compositionally biased region" description="Basic and acidic residues" evidence="1">
    <location>
        <begin position="174"/>
        <end position="184"/>
    </location>
</feature>
<dbReference type="PANTHER" id="PTHR34357:SF2">
    <property type="entry name" value="F26F24.3-RELATED"/>
    <property type="match status" value="1"/>
</dbReference>
<dbReference type="SMART" id="SM01227">
    <property type="entry name" value="GCK"/>
    <property type="match status" value="1"/>
</dbReference>